<proteinExistence type="predicted"/>
<dbReference type="Pfam" id="PF00817">
    <property type="entry name" value="IMS"/>
    <property type="match status" value="1"/>
</dbReference>
<dbReference type="SUPFAM" id="SSF56672">
    <property type="entry name" value="DNA/RNA polymerases"/>
    <property type="match status" value="1"/>
</dbReference>
<comment type="caution">
    <text evidence="2">The sequence shown here is derived from an EMBL/GenBank/DDBJ whole genome shotgun (WGS) entry which is preliminary data.</text>
</comment>
<dbReference type="Gene3D" id="1.10.150.20">
    <property type="entry name" value="5' to 3' exonuclease, C-terminal subdomain"/>
    <property type="match status" value="1"/>
</dbReference>
<gene>
    <name evidence="2" type="ORF">A7J15_02660</name>
</gene>
<dbReference type="STRING" id="904291.A7J15_02660"/>
<dbReference type="Proteomes" id="UP000093355">
    <property type="component" value="Unassembled WGS sequence"/>
</dbReference>
<dbReference type="RefSeq" id="WP_067023889.1">
    <property type="nucleotide sequence ID" value="NZ_CP038256.1"/>
</dbReference>
<dbReference type="OrthoDB" id="5244088at2"/>
<dbReference type="EMBL" id="LXMD01000013">
    <property type="protein sequence ID" value="OCG75315.1"/>
    <property type="molecule type" value="Genomic_DNA"/>
</dbReference>
<dbReference type="InterPro" id="IPR001126">
    <property type="entry name" value="UmuC"/>
</dbReference>
<name>A0A1B9NFD3_9MICO</name>
<keyword evidence="1" id="KW-0227">DNA damage</keyword>
<dbReference type="Gene3D" id="3.40.1170.60">
    <property type="match status" value="1"/>
</dbReference>
<accession>A0A1B9NFD3</accession>
<evidence type="ECO:0000313" key="2">
    <source>
        <dbReference type="EMBL" id="OCG75315.1"/>
    </source>
</evidence>
<keyword evidence="3" id="KW-1185">Reference proteome</keyword>
<keyword evidence="2" id="KW-0808">Transferase</keyword>
<dbReference type="InterPro" id="IPR043502">
    <property type="entry name" value="DNA/RNA_pol_sf"/>
</dbReference>
<dbReference type="PANTHER" id="PTHR35369">
    <property type="entry name" value="BLR3025 PROTEIN-RELATED"/>
    <property type="match status" value="1"/>
</dbReference>
<dbReference type="AlphaFoldDB" id="A0A1B9NFD3"/>
<protein>
    <submittedName>
        <fullName evidence="2">Nucleotidyltransferase</fullName>
    </submittedName>
</protein>
<dbReference type="PANTHER" id="PTHR35369:SF2">
    <property type="entry name" value="BLR3025 PROTEIN"/>
    <property type="match status" value="1"/>
</dbReference>
<evidence type="ECO:0000256" key="1">
    <source>
        <dbReference type="ARBA" id="ARBA00022763"/>
    </source>
</evidence>
<dbReference type="PROSITE" id="PS50173">
    <property type="entry name" value="UMUC"/>
    <property type="match status" value="1"/>
</dbReference>
<dbReference type="InterPro" id="IPR050356">
    <property type="entry name" value="SulA_CellDiv_inhibitor"/>
</dbReference>
<sequence>MSAAPERVIALWLPDWPVTAFLRTSARELGGEAVDPHRPIAVLHANRVVSCSPAARSAGVRRDQRRRDAQSACPDLLIVAADPERDERAFHDVLRLLEELSPGAEPLQPGLAVLRARGPARFYGGEEAAARTLVAALEEAGYPGVRAGVADGVFTAEQAARSLRGGERLRVVPPGASAAFLAPLPVSTLGDPPLALLLARLGVQTLGGFAGLDAPLVAARLGEHGSRLHRLAQGADSRAVEPRVPPPEFARELALEPPLELAEQVAFAVRTTAESFCDALGAAGLVCTAVRVTIEDDRGGRSERIWQHPVSFDAASVVDRVRWQLQPTPGHEVPHGAVALVRIEPEAVDDGSAHQPALLGQGSDERAHHAMTRMQASLGHLGVLVPAIGGGRWLAEREVHVPWGEAAAPSTHRDQPWPGALPSPLPSEIFREPRPARVHGASGGAVTIDERGLLTDAPAVLDGRRIVSWAGPWPVIERTWDAARARRANRFQLVDDRGAAWLAVREGERWWIEGRYG</sequence>
<dbReference type="GO" id="GO:0006281">
    <property type="term" value="P:DNA repair"/>
    <property type="evidence" value="ECO:0007669"/>
    <property type="project" value="InterPro"/>
</dbReference>
<organism evidence="2 3">
    <name type="scientific">Microbacterium sediminis</name>
    <dbReference type="NCBI Taxonomy" id="904291"/>
    <lineage>
        <taxon>Bacteria</taxon>
        <taxon>Bacillati</taxon>
        <taxon>Actinomycetota</taxon>
        <taxon>Actinomycetes</taxon>
        <taxon>Micrococcales</taxon>
        <taxon>Microbacteriaceae</taxon>
        <taxon>Microbacterium</taxon>
    </lineage>
</organism>
<evidence type="ECO:0000313" key="3">
    <source>
        <dbReference type="Proteomes" id="UP000093355"/>
    </source>
</evidence>
<dbReference type="GO" id="GO:0016740">
    <property type="term" value="F:transferase activity"/>
    <property type="evidence" value="ECO:0007669"/>
    <property type="project" value="UniProtKB-KW"/>
</dbReference>
<reference evidence="2 3" key="1">
    <citation type="submission" date="2016-05" db="EMBL/GenBank/DDBJ databases">
        <authorList>
            <person name="Lavstsen T."/>
            <person name="Jespersen J.S."/>
        </authorList>
    </citation>
    <scope>NUCLEOTIDE SEQUENCE [LARGE SCALE GENOMIC DNA]</scope>
    <source>
        <strain evidence="2 3">YLB-01</strain>
    </source>
</reference>
<dbReference type="CDD" id="cd03468">
    <property type="entry name" value="PolY_like"/>
    <property type="match status" value="1"/>
</dbReference>